<gene>
    <name evidence="1" type="ORF">MJA45_22555</name>
</gene>
<evidence type="ECO:0000313" key="2">
    <source>
        <dbReference type="Proteomes" id="UP001305702"/>
    </source>
</evidence>
<keyword evidence="2" id="KW-1185">Reference proteome</keyword>
<protein>
    <submittedName>
        <fullName evidence="1">Uncharacterized protein</fullName>
    </submittedName>
</protein>
<dbReference type="Proteomes" id="UP001305702">
    <property type="component" value="Chromosome"/>
</dbReference>
<dbReference type="Gene3D" id="2.130.10.10">
    <property type="entry name" value="YVTN repeat-like/Quinoprotein amine dehydrogenase"/>
    <property type="match status" value="1"/>
</dbReference>
<dbReference type="InterPro" id="IPR015943">
    <property type="entry name" value="WD40/YVTN_repeat-like_dom_sf"/>
</dbReference>
<organism evidence="1 2">
    <name type="scientific">Paenibacillus aurantius</name>
    <dbReference type="NCBI Taxonomy" id="2918900"/>
    <lineage>
        <taxon>Bacteria</taxon>
        <taxon>Bacillati</taxon>
        <taxon>Bacillota</taxon>
        <taxon>Bacilli</taxon>
        <taxon>Bacillales</taxon>
        <taxon>Paenibacillaceae</taxon>
        <taxon>Paenibacillus</taxon>
    </lineage>
</organism>
<proteinExistence type="predicted"/>
<dbReference type="InterPro" id="IPR011044">
    <property type="entry name" value="Quino_amine_DH_bsu"/>
</dbReference>
<reference evidence="1 2" key="1">
    <citation type="submission" date="2022-02" db="EMBL/GenBank/DDBJ databases">
        <title>Paenibacillus sp. MBLB1776 Whole Genome Shotgun Sequencing.</title>
        <authorList>
            <person name="Hwang C.Y."/>
            <person name="Cho E.-S."/>
            <person name="Seo M.-J."/>
        </authorList>
    </citation>
    <scope>NUCLEOTIDE SEQUENCE [LARGE SCALE GENOMIC DNA]</scope>
    <source>
        <strain evidence="1 2">MBLB1776</strain>
    </source>
</reference>
<accession>A0AA96RED2</accession>
<evidence type="ECO:0000313" key="1">
    <source>
        <dbReference type="EMBL" id="WNQ10376.1"/>
    </source>
</evidence>
<sequence length="619" mass="65669">MTERLECLGIPVRADETRSGAVCRNGSGEERVVLAARGYVLIVNPETGECRQVPFPEGLCDYPFASHSTESGLFLTGAGPLLMILDPWQGEFLAWFRPEPEEEIVGFAFAEGPDGTVYATTYPGCRLIGWNPKTGTCLRVGRLDDRSRYAMTLAAGADGWLYAGLGTEAAGLAAYRPADGARSTFRGGTPCRGSGQVHLGADGAVYGSLPAGEAEMEAASEPKRWFRLAEGKAVPVSEAEVSPSAYGGTGYNKLHRPRTGGRRILDWQLADSRLVIEGEGEARTVTLVYEGNGTALSPLALGPDGCLYGTSNHPMHLFRYRPEEGLLESFGGRVLEKGGGGNICAYAAQGPVLLGAAYAGGKLYKLDTRLPVGPEPGRGRGESPRLFYENDAIHRPRAALTHPDGRHVLYGGFPGYGAVGGSLGIVQVEEERVELLPHTDLVPHQSTVALAALSNGDVIGGTSIETPGGGVPAARQGAVYRLDWRSRKTAAVWYPVPGAREVSQLVTDSCDLVHGLTSDSVYFVMEADTGQVRQQTDLSAWGGVVRQGLVAAELSGRPVILGLLSGGIFAAEPETGMVKLLASLPAPATCGMAVHNGYVYYGSGSELWRYRLEQGGTER</sequence>
<dbReference type="SUPFAM" id="SSF50969">
    <property type="entry name" value="YVTN repeat-like/Quinoprotein amine dehydrogenase"/>
    <property type="match status" value="1"/>
</dbReference>
<dbReference type="RefSeq" id="WP_315604150.1">
    <property type="nucleotide sequence ID" value="NZ_CP130318.1"/>
</dbReference>
<dbReference type="AlphaFoldDB" id="A0AA96RED2"/>
<dbReference type="EMBL" id="CP130318">
    <property type="protein sequence ID" value="WNQ10376.1"/>
    <property type="molecule type" value="Genomic_DNA"/>
</dbReference>
<dbReference type="KEGG" id="paun:MJA45_22555"/>
<name>A0AA96RED2_9BACL</name>
<dbReference type="SUPFAM" id="SSF63829">
    <property type="entry name" value="Calcium-dependent phosphotriesterase"/>
    <property type="match status" value="1"/>
</dbReference>